<evidence type="ECO:0000313" key="2">
    <source>
        <dbReference type="Proteomes" id="UP000307602"/>
    </source>
</evidence>
<name>A0A4S1E2D3_9FLAO</name>
<dbReference type="Proteomes" id="UP000307602">
    <property type="component" value="Unassembled WGS sequence"/>
</dbReference>
<reference evidence="1 2" key="1">
    <citation type="submission" date="2019-04" db="EMBL/GenBank/DDBJ databases">
        <authorList>
            <person name="Liu A."/>
        </authorList>
    </citation>
    <scope>NUCLEOTIDE SEQUENCE [LARGE SCALE GENOMIC DNA]</scope>
    <source>
        <strain evidence="1 2">RZ03</strain>
    </source>
</reference>
<accession>A0A4S1E2D3</accession>
<organism evidence="1 2">
    <name type="scientific">Flavivirga rizhaonensis</name>
    <dbReference type="NCBI Taxonomy" id="2559571"/>
    <lineage>
        <taxon>Bacteria</taxon>
        <taxon>Pseudomonadati</taxon>
        <taxon>Bacteroidota</taxon>
        <taxon>Flavobacteriia</taxon>
        <taxon>Flavobacteriales</taxon>
        <taxon>Flavobacteriaceae</taxon>
        <taxon>Flavivirga</taxon>
    </lineage>
</organism>
<keyword evidence="2" id="KW-1185">Reference proteome</keyword>
<sequence>MPILLETTISCPYCNHKMNIKMSETSIHFIHECNNCKKILRPLEGSCCIFCSYGNTTCPSSQKILEG</sequence>
<proteinExistence type="predicted"/>
<dbReference type="EMBL" id="SRSO01000001">
    <property type="protein sequence ID" value="TGV04901.1"/>
    <property type="molecule type" value="Genomic_DNA"/>
</dbReference>
<dbReference type="AlphaFoldDB" id="A0A4S1E2D3"/>
<gene>
    <name evidence="1" type="ORF">EM932_01720</name>
</gene>
<dbReference type="InterPro" id="IPR047677">
    <property type="entry name" value="GDCCVxC"/>
</dbReference>
<evidence type="ECO:0000313" key="1">
    <source>
        <dbReference type="EMBL" id="TGV04901.1"/>
    </source>
</evidence>
<protein>
    <submittedName>
        <fullName evidence="1">Uncharacterized protein</fullName>
    </submittedName>
</protein>
<dbReference type="OrthoDB" id="332228at2"/>
<dbReference type="NCBIfam" id="NF041374">
    <property type="entry name" value="GDCCVxC"/>
    <property type="match status" value="1"/>
</dbReference>
<comment type="caution">
    <text evidence="1">The sequence shown here is derived from an EMBL/GenBank/DDBJ whole genome shotgun (WGS) entry which is preliminary data.</text>
</comment>